<protein>
    <submittedName>
        <fullName evidence="4">Uncharacterized protein</fullName>
    </submittedName>
</protein>
<name>A0A6S8J9W2_9STRA</name>
<feature type="transmembrane region" description="Helical" evidence="2">
    <location>
        <begin position="20"/>
        <end position="40"/>
    </location>
</feature>
<feature type="transmembrane region" description="Helical" evidence="2">
    <location>
        <begin position="248"/>
        <end position="266"/>
    </location>
</feature>
<feature type="compositionally biased region" description="Polar residues" evidence="1">
    <location>
        <begin position="293"/>
        <end position="302"/>
    </location>
</feature>
<keyword evidence="2" id="KW-0472">Membrane</keyword>
<organism evidence="4">
    <name type="scientific">Amphora coffeiformis</name>
    <dbReference type="NCBI Taxonomy" id="265554"/>
    <lineage>
        <taxon>Eukaryota</taxon>
        <taxon>Sar</taxon>
        <taxon>Stramenopiles</taxon>
        <taxon>Ochrophyta</taxon>
        <taxon>Bacillariophyta</taxon>
        <taxon>Bacillariophyceae</taxon>
        <taxon>Bacillariophycidae</taxon>
        <taxon>Thalassiophysales</taxon>
        <taxon>Catenulaceae</taxon>
        <taxon>Amphora</taxon>
    </lineage>
</organism>
<feature type="region of interest" description="Disordered" evidence="1">
    <location>
        <begin position="293"/>
        <end position="348"/>
    </location>
</feature>
<dbReference type="EMBL" id="HBIM01001411">
    <property type="protein sequence ID" value="CAE0403004.1"/>
    <property type="molecule type" value="Transcribed_RNA"/>
</dbReference>
<reference evidence="4" key="1">
    <citation type="submission" date="2021-01" db="EMBL/GenBank/DDBJ databases">
        <authorList>
            <person name="Corre E."/>
            <person name="Pelletier E."/>
            <person name="Niang G."/>
            <person name="Scheremetjew M."/>
            <person name="Finn R."/>
            <person name="Kale V."/>
            <person name="Holt S."/>
            <person name="Cochrane G."/>
            <person name="Meng A."/>
            <person name="Brown T."/>
            <person name="Cohen L."/>
        </authorList>
    </citation>
    <scope>NUCLEOTIDE SEQUENCE</scope>
    <source>
        <strain evidence="4">CCMP127</strain>
    </source>
</reference>
<evidence type="ECO:0000256" key="1">
    <source>
        <dbReference type="SAM" id="MobiDB-lite"/>
    </source>
</evidence>
<keyword evidence="2" id="KW-1133">Transmembrane helix</keyword>
<dbReference type="EMBL" id="HBIM01001410">
    <property type="protein sequence ID" value="CAE0403003.1"/>
    <property type="molecule type" value="Transcribed_RNA"/>
</dbReference>
<dbReference type="AlphaFoldDB" id="A0A6S8J9W2"/>
<proteinExistence type="predicted"/>
<accession>A0A6S8J9W2</accession>
<sequence>MPQVNFSCSCGSWLIRTLTWGAIVAAFGLSLASLTACDLVKGRVLYYKLRDRDAGIYGNPCNPNPCNVSLGETCTVIVWNGENNYQCEAPLDEYYEEIFEKEDPAYYPTREAPDIIQEETFTLGVYKAKDNSVNYGYGECIDYSNDLTDLWLEDGPAEGSARFFGTLATTLGGLCMVGFLGLAASGTKEKLYVFSLGGILVLAAFFQMFIFTLFSSEHCHNDFWADYRSKEEMIERTDVSATCELGDGGWYALVALILYLFGALLATTKWSDPAYKVCLMEWNKDFSRDPGHFQNSRTLATHDNSDEEQQDMAQEQAPMKIHRSDSTEEEEDEYIDGNRTPFKGAPMM</sequence>
<gene>
    <name evidence="3" type="ORF">ACOF00016_LOCUS1228</name>
    <name evidence="4" type="ORF">ACOF00016_LOCUS1229</name>
</gene>
<keyword evidence="2" id="KW-0812">Transmembrane</keyword>
<evidence type="ECO:0000313" key="4">
    <source>
        <dbReference type="EMBL" id="CAE0403004.1"/>
    </source>
</evidence>
<feature type="transmembrane region" description="Helical" evidence="2">
    <location>
        <begin position="191"/>
        <end position="214"/>
    </location>
</feature>
<evidence type="ECO:0000313" key="3">
    <source>
        <dbReference type="EMBL" id="CAE0403003.1"/>
    </source>
</evidence>
<evidence type="ECO:0000256" key="2">
    <source>
        <dbReference type="SAM" id="Phobius"/>
    </source>
</evidence>